<organism evidence="1">
    <name type="scientific">Myoviridae sp. ctkfK18</name>
    <dbReference type="NCBI Taxonomy" id="2825165"/>
    <lineage>
        <taxon>Viruses</taxon>
        <taxon>Duplodnaviria</taxon>
        <taxon>Heunggongvirae</taxon>
        <taxon>Uroviricota</taxon>
        <taxon>Caudoviricetes</taxon>
    </lineage>
</organism>
<evidence type="ECO:0000313" key="1">
    <source>
        <dbReference type="EMBL" id="DAG05996.1"/>
    </source>
</evidence>
<sequence>METKKLTIKNETEILRDTIYGMMKEIQEKLEQGYSIKSVYRTYEKDEKFPYYVQLEFKKEDDE</sequence>
<accession>A0A8S5VH09</accession>
<protein>
    <submittedName>
        <fullName evidence="1">Uncharacterized protein</fullName>
    </submittedName>
</protein>
<proteinExistence type="predicted"/>
<dbReference type="EMBL" id="BK016265">
    <property type="protein sequence ID" value="DAG05996.1"/>
    <property type="molecule type" value="Genomic_DNA"/>
</dbReference>
<name>A0A8S5VH09_9CAUD</name>
<reference evidence="1" key="1">
    <citation type="journal article" date="2021" name="Proc. Natl. Acad. Sci. U.S.A.">
        <title>A Catalog of Tens of Thousands of Viruses from Human Metagenomes Reveals Hidden Associations with Chronic Diseases.</title>
        <authorList>
            <person name="Tisza M.J."/>
            <person name="Buck C.B."/>
        </authorList>
    </citation>
    <scope>NUCLEOTIDE SEQUENCE</scope>
    <source>
        <strain evidence="1">CtkfK18</strain>
    </source>
</reference>